<dbReference type="AlphaFoldDB" id="A0A975BGU7"/>
<feature type="transmembrane region" description="Helical" evidence="1">
    <location>
        <begin position="25"/>
        <end position="50"/>
    </location>
</feature>
<evidence type="ECO:0000313" key="2">
    <source>
        <dbReference type="EMBL" id="QTA85489.1"/>
    </source>
</evidence>
<keyword evidence="1" id="KW-0472">Membrane</keyword>
<keyword evidence="1" id="KW-1133">Transmembrane helix</keyword>
<proteinExistence type="predicted"/>
<keyword evidence="1" id="KW-0812">Transmembrane</keyword>
<dbReference type="EMBL" id="CP061800">
    <property type="protein sequence ID" value="QTA85489.1"/>
    <property type="molecule type" value="Genomic_DNA"/>
</dbReference>
<reference evidence="2" key="1">
    <citation type="journal article" date="2021" name="Microb. Physiol.">
        <title>Proteogenomic Insights into the Physiology of Marine, Sulfate-Reducing, Filamentous Desulfonema limicola and Desulfonema magnum.</title>
        <authorList>
            <person name="Schnaars V."/>
            <person name="Wohlbrand L."/>
            <person name="Scheve S."/>
            <person name="Hinrichs C."/>
            <person name="Reinhardt R."/>
            <person name="Rabus R."/>
        </authorList>
    </citation>
    <scope>NUCLEOTIDE SEQUENCE</scope>
    <source>
        <strain evidence="2">4be13</strain>
    </source>
</reference>
<dbReference type="KEGG" id="dmm:dnm_015000"/>
<name>A0A975BGU7_9BACT</name>
<sequence length="90" mass="10856">MKYILKTVLKGFEIFYKKIPITPYYLIYAKIMPLVLKFFVYYLRFCIYMFFLKKYHCWTSRAGSDYKKILLTKLTAATCCLFNIAIQFLS</sequence>
<dbReference type="Proteomes" id="UP000663722">
    <property type="component" value="Chromosome"/>
</dbReference>
<gene>
    <name evidence="2" type="ORF">dnm_015000</name>
</gene>
<organism evidence="2 3">
    <name type="scientific">Desulfonema magnum</name>
    <dbReference type="NCBI Taxonomy" id="45655"/>
    <lineage>
        <taxon>Bacteria</taxon>
        <taxon>Pseudomonadati</taxon>
        <taxon>Thermodesulfobacteriota</taxon>
        <taxon>Desulfobacteria</taxon>
        <taxon>Desulfobacterales</taxon>
        <taxon>Desulfococcaceae</taxon>
        <taxon>Desulfonema</taxon>
    </lineage>
</organism>
<evidence type="ECO:0000313" key="3">
    <source>
        <dbReference type="Proteomes" id="UP000663722"/>
    </source>
</evidence>
<protein>
    <submittedName>
        <fullName evidence="2">Uncharacterized protein</fullName>
    </submittedName>
</protein>
<keyword evidence="3" id="KW-1185">Reference proteome</keyword>
<accession>A0A975BGU7</accession>
<evidence type="ECO:0000256" key="1">
    <source>
        <dbReference type="SAM" id="Phobius"/>
    </source>
</evidence>